<dbReference type="InterPro" id="IPR034660">
    <property type="entry name" value="DinB/YfiT-like"/>
</dbReference>
<dbReference type="PANTHER" id="PTHR37302:SF3">
    <property type="entry name" value="DAMAGE-INDUCIBLE PROTEIN DINB"/>
    <property type="match status" value="1"/>
</dbReference>
<name>A0A2W0H8F8_9BACI</name>
<evidence type="ECO:0000313" key="4">
    <source>
        <dbReference type="EMBL" id="PYZ97447.1"/>
    </source>
</evidence>
<evidence type="ECO:0000256" key="3">
    <source>
        <dbReference type="PIRSR" id="PIRSR607837-1"/>
    </source>
</evidence>
<accession>A0A2W0H8F8</accession>
<evidence type="ECO:0000256" key="1">
    <source>
        <dbReference type="ARBA" id="ARBA00008635"/>
    </source>
</evidence>
<evidence type="ECO:0000313" key="5">
    <source>
        <dbReference type="Proteomes" id="UP000248066"/>
    </source>
</evidence>
<dbReference type="Proteomes" id="UP000248066">
    <property type="component" value="Unassembled WGS sequence"/>
</dbReference>
<feature type="binding site" evidence="3">
    <location>
        <position position="156"/>
    </location>
    <ligand>
        <name>a divalent metal cation</name>
        <dbReference type="ChEBI" id="CHEBI:60240"/>
    </ligand>
</feature>
<comment type="similarity">
    <text evidence="1">Belongs to the DinB family.</text>
</comment>
<dbReference type="Pfam" id="PF04978">
    <property type="entry name" value="MST"/>
    <property type="match status" value="1"/>
</dbReference>
<dbReference type="OrthoDB" id="2677844at2"/>
<protein>
    <recommendedName>
        <fullName evidence="6">Damage-inducible protein DinB</fullName>
    </recommendedName>
</protein>
<feature type="binding site" evidence="3">
    <location>
        <position position="56"/>
    </location>
    <ligand>
        <name>a divalent metal cation</name>
        <dbReference type="ChEBI" id="CHEBI:60240"/>
    </ligand>
</feature>
<dbReference type="PANTHER" id="PTHR37302">
    <property type="entry name" value="SLR1116 PROTEIN"/>
    <property type="match status" value="1"/>
</dbReference>
<comment type="caution">
    <text evidence="4">The sequence shown here is derived from an EMBL/GenBank/DDBJ whole genome shotgun (WGS) entry which is preliminary data.</text>
</comment>
<dbReference type="InterPro" id="IPR007061">
    <property type="entry name" value="MST-like"/>
</dbReference>
<dbReference type="EMBL" id="PDOF01000001">
    <property type="protein sequence ID" value="PYZ97447.1"/>
    <property type="molecule type" value="Genomic_DNA"/>
</dbReference>
<sequence length="184" mass="21769">MEIRELSSGEARDSRYLLDGLIETREKLLEMIDEVDDGDLYYQTQGLPAPAGYLLHLAQVELFWNKVVLQQGSVSDEDRQRFHFQEKQEISAPEGKDKSWFLARLGEVRMLTREHYMKMSDIEFKRPALEVKLKGEMVRCSPEWVLYHLIDHEAYHRGQVALIFRMMNGTREKWDHFNTPYLSM</sequence>
<evidence type="ECO:0008006" key="6">
    <source>
        <dbReference type="Google" id="ProtNLM"/>
    </source>
</evidence>
<dbReference type="GO" id="GO:0046872">
    <property type="term" value="F:metal ion binding"/>
    <property type="evidence" value="ECO:0007669"/>
    <property type="project" value="UniProtKB-KW"/>
</dbReference>
<keyword evidence="2 3" id="KW-0479">Metal-binding</keyword>
<dbReference type="InterPro" id="IPR007837">
    <property type="entry name" value="DinB"/>
</dbReference>
<organism evidence="4 5">
    <name type="scientific">Alteribacter lacisalsi</name>
    <dbReference type="NCBI Taxonomy" id="2045244"/>
    <lineage>
        <taxon>Bacteria</taxon>
        <taxon>Bacillati</taxon>
        <taxon>Bacillota</taxon>
        <taxon>Bacilli</taxon>
        <taxon>Bacillales</taxon>
        <taxon>Bacillaceae</taxon>
        <taxon>Alteribacter</taxon>
    </lineage>
</organism>
<dbReference type="SUPFAM" id="SSF109854">
    <property type="entry name" value="DinB/YfiT-like putative metalloenzymes"/>
    <property type="match status" value="1"/>
</dbReference>
<dbReference type="Gene3D" id="1.20.120.450">
    <property type="entry name" value="dinb family like domain"/>
    <property type="match status" value="1"/>
</dbReference>
<gene>
    <name evidence="4" type="ORF">CR205_02285</name>
</gene>
<feature type="binding site" evidence="3">
    <location>
        <position position="152"/>
    </location>
    <ligand>
        <name>a divalent metal cation</name>
        <dbReference type="ChEBI" id="CHEBI:60240"/>
    </ligand>
</feature>
<dbReference type="AlphaFoldDB" id="A0A2W0H8F8"/>
<dbReference type="RefSeq" id="WP_110516537.1">
    <property type="nucleotide sequence ID" value="NZ_PDOF01000001.1"/>
</dbReference>
<keyword evidence="5" id="KW-1185">Reference proteome</keyword>
<reference evidence="4 5" key="1">
    <citation type="submission" date="2017-10" db="EMBL/GenBank/DDBJ databases">
        <title>Bacillus sp. nov., a halophilic bacterium isolated from a Yangshapao Lake.</title>
        <authorList>
            <person name="Wang H."/>
        </authorList>
    </citation>
    <scope>NUCLEOTIDE SEQUENCE [LARGE SCALE GENOMIC DNA]</scope>
    <source>
        <strain evidence="4 5">YSP-3</strain>
    </source>
</reference>
<evidence type="ECO:0000256" key="2">
    <source>
        <dbReference type="ARBA" id="ARBA00022723"/>
    </source>
</evidence>
<proteinExistence type="inferred from homology"/>